<sequence length="130" mass="13927">MHGDENPPKSSSGFAEALVEWYSSFGAVVWYTSIGSLFAGLFCVACMLRAMNLISTTWAFLFLLPTLSCFITAAVSANWNLSVNSQASSRSPENNNEVTDDSPDNGKPLNDVSLHSPPPTYKVGSSQSAV</sequence>
<feature type="region of interest" description="Disordered" evidence="1">
    <location>
        <begin position="85"/>
        <end position="130"/>
    </location>
</feature>
<keyword evidence="4" id="KW-1185">Reference proteome</keyword>
<organism evidence="3 4">
    <name type="scientific">Fusarium equiseti</name>
    <name type="common">Fusarium scirpi</name>
    <dbReference type="NCBI Taxonomy" id="61235"/>
    <lineage>
        <taxon>Eukaryota</taxon>
        <taxon>Fungi</taxon>
        <taxon>Dikarya</taxon>
        <taxon>Ascomycota</taxon>
        <taxon>Pezizomycotina</taxon>
        <taxon>Sordariomycetes</taxon>
        <taxon>Hypocreomycetidae</taxon>
        <taxon>Hypocreales</taxon>
        <taxon>Nectriaceae</taxon>
        <taxon>Fusarium</taxon>
        <taxon>Fusarium incarnatum-equiseti species complex</taxon>
    </lineage>
</organism>
<feature type="transmembrane region" description="Helical" evidence="2">
    <location>
        <begin position="60"/>
        <end position="81"/>
    </location>
</feature>
<dbReference type="Proteomes" id="UP001152024">
    <property type="component" value="Unassembled WGS sequence"/>
</dbReference>
<feature type="compositionally biased region" description="Polar residues" evidence="1">
    <location>
        <begin position="85"/>
        <end position="97"/>
    </location>
</feature>
<keyword evidence="2" id="KW-0472">Membrane</keyword>
<reference evidence="3" key="1">
    <citation type="submission" date="2022-09" db="EMBL/GenBank/DDBJ databases">
        <title>Fusarium specimens isolated from Avocado Roots.</title>
        <authorList>
            <person name="Stajich J."/>
            <person name="Roper C."/>
            <person name="Heimlech-Rivalta G."/>
        </authorList>
    </citation>
    <scope>NUCLEOTIDE SEQUENCE</scope>
    <source>
        <strain evidence="3">CF00095</strain>
    </source>
</reference>
<protein>
    <submittedName>
        <fullName evidence="3">Uncharacterized protein</fullName>
    </submittedName>
</protein>
<keyword evidence="2" id="KW-0812">Transmembrane</keyword>
<comment type="caution">
    <text evidence="3">The sequence shown here is derived from an EMBL/GenBank/DDBJ whole genome shotgun (WGS) entry which is preliminary data.</text>
</comment>
<proteinExistence type="predicted"/>
<name>A0ABQ8R7S8_FUSEQ</name>
<accession>A0ABQ8R7S8</accession>
<evidence type="ECO:0000256" key="2">
    <source>
        <dbReference type="SAM" id="Phobius"/>
    </source>
</evidence>
<dbReference type="EMBL" id="JAOQBH010000011">
    <property type="protein sequence ID" value="KAJ4128969.1"/>
    <property type="molecule type" value="Genomic_DNA"/>
</dbReference>
<evidence type="ECO:0000313" key="4">
    <source>
        <dbReference type="Proteomes" id="UP001152024"/>
    </source>
</evidence>
<feature type="transmembrane region" description="Helical" evidence="2">
    <location>
        <begin position="28"/>
        <end position="48"/>
    </location>
</feature>
<evidence type="ECO:0000256" key="1">
    <source>
        <dbReference type="SAM" id="MobiDB-lite"/>
    </source>
</evidence>
<keyword evidence="2" id="KW-1133">Transmembrane helix</keyword>
<evidence type="ECO:0000313" key="3">
    <source>
        <dbReference type="EMBL" id="KAJ4128969.1"/>
    </source>
</evidence>
<gene>
    <name evidence="3" type="ORF">NW768_007494</name>
</gene>